<dbReference type="EMBL" id="BRXW01000954">
    <property type="protein sequence ID" value="GMH80052.1"/>
    <property type="molecule type" value="Genomic_DNA"/>
</dbReference>
<keyword evidence="1" id="KW-0472">Membrane</keyword>
<keyword evidence="1" id="KW-1133">Transmembrane helix</keyword>
<proteinExistence type="predicted"/>
<keyword evidence="3" id="KW-1185">Reference proteome</keyword>
<gene>
    <name evidence="2" type="ORF">TrLO_g335</name>
</gene>
<dbReference type="Proteomes" id="UP001165122">
    <property type="component" value="Unassembled WGS sequence"/>
</dbReference>
<evidence type="ECO:0000256" key="1">
    <source>
        <dbReference type="SAM" id="Phobius"/>
    </source>
</evidence>
<evidence type="ECO:0000313" key="3">
    <source>
        <dbReference type="Proteomes" id="UP001165122"/>
    </source>
</evidence>
<organism evidence="2 3">
    <name type="scientific">Triparma laevis f. longispina</name>
    <dbReference type="NCBI Taxonomy" id="1714387"/>
    <lineage>
        <taxon>Eukaryota</taxon>
        <taxon>Sar</taxon>
        <taxon>Stramenopiles</taxon>
        <taxon>Ochrophyta</taxon>
        <taxon>Bolidophyceae</taxon>
        <taxon>Parmales</taxon>
        <taxon>Triparmaceae</taxon>
        <taxon>Triparma</taxon>
    </lineage>
</organism>
<protein>
    <submittedName>
        <fullName evidence="2">Uncharacterized protein</fullName>
    </submittedName>
</protein>
<evidence type="ECO:0000313" key="2">
    <source>
        <dbReference type="EMBL" id="GMH80052.1"/>
    </source>
</evidence>
<dbReference type="AlphaFoldDB" id="A0A9W7AXC8"/>
<feature type="transmembrane region" description="Helical" evidence="1">
    <location>
        <begin position="6"/>
        <end position="25"/>
    </location>
</feature>
<accession>A0A9W7AXC8</accession>
<comment type="caution">
    <text evidence="2">The sequence shown here is derived from an EMBL/GenBank/DDBJ whole genome shotgun (WGS) entry which is preliminary data.</text>
</comment>
<feature type="non-terminal residue" evidence="2">
    <location>
        <position position="1"/>
    </location>
</feature>
<sequence>GTPLGGFFSILAYASLLAYLIVFYVQAFKSENYSTEATVTLFPTHYEEFDGGRYFDFSDNPNIDAWHDVENGDASTAKHLPTMRCLASSGCWYRPQVPPLAAEGSVGFRENPCFYVRWNEEIPKHHTYIKHSENPIDTFTVAWIGYDNDG</sequence>
<reference evidence="3" key="1">
    <citation type="journal article" date="2023" name="Commun. Biol.">
        <title>Genome analysis of Parmales, the sister group of diatoms, reveals the evolutionary specialization of diatoms from phago-mixotrophs to photoautotrophs.</title>
        <authorList>
            <person name="Ban H."/>
            <person name="Sato S."/>
            <person name="Yoshikawa S."/>
            <person name="Yamada K."/>
            <person name="Nakamura Y."/>
            <person name="Ichinomiya M."/>
            <person name="Sato N."/>
            <person name="Blanc-Mathieu R."/>
            <person name="Endo H."/>
            <person name="Kuwata A."/>
            <person name="Ogata H."/>
        </authorList>
    </citation>
    <scope>NUCLEOTIDE SEQUENCE [LARGE SCALE GENOMIC DNA]</scope>
    <source>
        <strain evidence="3">NIES 3700</strain>
    </source>
</reference>
<name>A0A9W7AXC8_9STRA</name>
<keyword evidence="1" id="KW-0812">Transmembrane</keyword>